<accession>A0A1W1CB42</accession>
<dbReference type="InterPro" id="IPR021490">
    <property type="entry name" value="DUF3144"/>
</dbReference>
<evidence type="ECO:0000313" key="1">
    <source>
        <dbReference type="EMBL" id="SFV62932.1"/>
    </source>
</evidence>
<dbReference type="Pfam" id="PF11342">
    <property type="entry name" value="DUF3144"/>
    <property type="match status" value="1"/>
</dbReference>
<dbReference type="AlphaFoldDB" id="A0A1W1CB42"/>
<proteinExistence type="predicted"/>
<dbReference type="EMBL" id="FPHI01000023">
    <property type="protein sequence ID" value="SFV62932.1"/>
    <property type="molecule type" value="Genomic_DNA"/>
</dbReference>
<organism evidence="1">
    <name type="scientific">hydrothermal vent metagenome</name>
    <dbReference type="NCBI Taxonomy" id="652676"/>
    <lineage>
        <taxon>unclassified sequences</taxon>
        <taxon>metagenomes</taxon>
        <taxon>ecological metagenomes</taxon>
    </lineage>
</organism>
<name>A0A1W1CB42_9ZZZZ</name>
<reference evidence="1" key="1">
    <citation type="submission" date="2016-10" db="EMBL/GenBank/DDBJ databases">
        <authorList>
            <person name="de Groot N.N."/>
        </authorList>
    </citation>
    <scope>NUCLEOTIDE SEQUENCE</scope>
</reference>
<protein>
    <recommendedName>
        <fullName evidence="2">DUF3144 domain-containing protein</fullName>
    </recommendedName>
</protein>
<dbReference type="Gene3D" id="1.10.287.3020">
    <property type="match status" value="1"/>
</dbReference>
<evidence type="ECO:0008006" key="2">
    <source>
        <dbReference type="Google" id="ProtNLM"/>
    </source>
</evidence>
<gene>
    <name evidence="1" type="ORF">MNB_SV-3-1610</name>
</gene>
<sequence length="103" mass="11846">MSQPQERDEKFYERADAHIALANDQINTKETHPTLANDSLIYATARFNAWIVAASFTSSEEIQNDRANAIEYFTNAYKTMLEEHLDDYIANYDVYMKGAEKEG</sequence>